<keyword evidence="5" id="KW-0378">Hydrolase</keyword>
<organism evidence="8 9">
    <name type="scientific">Rhodovulum visakhapatnamense</name>
    <dbReference type="NCBI Taxonomy" id="364297"/>
    <lineage>
        <taxon>Bacteria</taxon>
        <taxon>Pseudomonadati</taxon>
        <taxon>Pseudomonadota</taxon>
        <taxon>Alphaproteobacteria</taxon>
        <taxon>Rhodobacterales</taxon>
        <taxon>Paracoccaceae</taxon>
        <taxon>Rhodovulum</taxon>
    </lineage>
</organism>
<accession>A0ABS1RIS1</accession>
<dbReference type="Pfam" id="PF07927">
    <property type="entry name" value="HicA_toxin"/>
    <property type="match status" value="1"/>
</dbReference>
<sequence length="92" mass="10226">MPKIAAQVSISTLRLNISVNFNRYVDYAISMNSKELEKLLRSKSCTFETHKGGSGHKTVRLGDRKSQIPMHGARKELGTGLVNKILKDLGLK</sequence>
<evidence type="ECO:0000256" key="1">
    <source>
        <dbReference type="ARBA" id="ARBA00006620"/>
    </source>
</evidence>
<keyword evidence="2" id="KW-1277">Toxin-antitoxin system</keyword>
<evidence type="ECO:0000313" key="8">
    <source>
        <dbReference type="EMBL" id="MBL3579562.1"/>
    </source>
</evidence>
<dbReference type="EMBL" id="JAESIL010000074">
    <property type="protein sequence ID" value="MBL3579562.1"/>
    <property type="molecule type" value="Genomic_DNA"/>
</dbReference>
<dbReference type="Proteomes" id="UP000635853">
    <property type="component" value="Unassembled WGS sequence"/>
</dbReference>
<reference evidence="9" key="1">
    <citation type="submission" date="2021-01" db="EMBL/GenBank/DDBJ databases">
        <title>Draft genomes of Rhodovulum sulfidophilum.</title>
        <authorList>
            <person name="Guzman M.S."/>
        </authorList>
    </citation>
    <scope>NUCLEOTIDE SEQUENCE [LARGE SCALE GENOMIC DNA]</scope>
    <source>
        <strain evidence="9">AB19</strain>
    </source>
</reference>
<dbReference type="InterPro" id="IPR038570">
    <property type="entry name" value="HicA_sf"/>
</dbReference>
<comment type="caution">
    <text evidence="8">The sequence shown here is derived from an EMBL/GenBank/DDBJ whole genome shotgun (WGS) entry which is preliminary data.</text>
</comment>
<evidence type="ECO:0000256" key="3">
    <source>
        <dbReference type="ARBA" id="ARBA00022722"/>
    </source>
</evidence>
<dbReference type="RefSeq" id="WP_202241686.1">
    <property type="nucleotide sequence ID" value="NZ_JAESIL010000074.1"/>
</dbReference>
<dbReference type="InterPro" id="IPR012933">
    <property type="entry name" value="HicA_mRNA_interferase"/>
</dbReference>
<keyword evidence="4" id="KW-0255">Endonuclease</keyword>
<keyword evidence="9" id="KW-1185">Reference proteome</keyword>
<evidence type="ECO:0000256" key="6">
    <source>
        <dbReference type="ARBA" id="ARBA00022884"/>
    </source>
</evidence>
<evidence type="ECO:0000313" key="9">
    <source>
        <dbReference type="Proteomes" id="UP000635853"/>
    </source>
</evidence>
<keyword evidence="7" id="KW-0346">Stress response</keyword>
<keyword evidence="6" id="KW-0694">RNA-binding</keyword>
<evidence type="ECO:0000256" key="2">
    <source>
        <dbReference type="ARBA" id="ARBA00022649"/>
    </source>
</evidence>
<keyword evidence="3" id="KW-0540">Nuclease</keyword>
<evidence type="ECO:0000256" key="7">
    <source>
        <dbReference type="ARBA" id="ARBA00023016"/>
    </source>
</evidence>
<comment type="similarity">
    <text evidence="1">Belongs to the HicA mRNA interferase family.</text>
</comment>
<dbReference type="Gene3D" id="3.30.920.30">
    <property type="entry name" value="Hypothetical protein"/>
    <property type="match status" value="1"/>
</dbReference>
<name>A0ABS1RIS1_9RHOB</name>
<protein>
    <submittedName>
        <fullName evidence="8">Type II toxin-antitoxin system HicA family toxin</fullName>
    </submittedName>
</protein>
<evidence type="ECO:0000256" key="5">
    <source>
        <dbReference type="ARBA" id="ARBA00022801"/>
    </source>
</evidence>
<dbReference type="SUPFAM" id="SSF54786">
    <property type="entry name" value="YcfA/nrd intein domain"/>
    <property type="match status" value="1"/>
</dbReference>
<evidence type="ECO:0000256" key="4">
    <source>
        <dbReference type="ARBA" id="ARBA00022759"/>
    </source>
</evidence>
<gene>
    <name evidence="8" type="ORF">JMJ92_15560</name>
</gene>
<proteinExistence type="inferred from homology"/>